<feature type="region of interest" description="Disordered" evidence="1">
    <location>
        <begin position="1"/>
        <end position="20"/>
    </location>
</feature>
<gene>
    <name evidence="2" type="ORF">FXF65_01970</name>
</gene>
<dbReference type="Proteomes" id="UP000322634">
    <property type="component" value="Unassembled WGS sequence"/>
</dbReference>
<reference evidence="2 3" key="1">
    <citation type="submission" date="2019-08" db="EMBL/GenBank/DDBJ databases">
        <title>Actinomadura sp. nov. CYP1-5 isolated from mountain soil.</title>
        <authorList>
            <person name="Songsumanus A."/>
            <person name="Kuncharoen N."/>
            <person name="Kudo T."/>
            <person name="Yuki M."/>
            <person name="Igarashi Y."/>
            <person name="Tanasupawat S."/>
        </authorList>
    </citation>
    <scope>NUCLEOTIDE SEQUENCE [LARGE SCALE GENOMIC DNA]</scope>
    <source>
        <strain evidence="2 3">GKU157</strain>
    </source>
</reference>
<evidence type="ECO:0000313" key="3">
    <source>
        <dbReference type="Proteomes" id="UP000322634"/>
    </source>
</evidence>
<keyword evidence="3" id="KW-1185">Reference proteome</keyword>
<dbReference type="InterPro" id="IPR009241">
    <property type="entry name" value="HigB-like"/>
</dbReference>
<sequence length="126" mass="13941">MRCPGTPSFSNRSRAGSSTLCESEVDTEALIEQAIDRLAEVGPTLGRPLVDTLGHSGLRNLKELRPGSRGRSEIRMLFVFDPDRAAIFLVAGDKAGQWSRWYDDAIPLAEARYTEYRAAKDKEAGR</sequence>
<dbReference type="AlphaFoldDB" id="A0A5D0UL57"/>
<dbReference type="EMBL" id="VSFF01000001">
    <property type="protein sequence ID" value="TYC18546.1"/>
    <property type="molecule type" value="Genomic_DNA"/>
</dbReference>
<feature type="compositionally biased region" description="Polar residues" evidence="1">
    <location>
        <begin position="7"/>
        <end position="20"/>
    </location>
</feature>
<protein>
    <submittedName>
        <fullName evidence="2">Addiction module toxin RelE</fullName>
    </submittedName>
</protein>
<comment type="caution">
    <text evidence="2">The sequence shown here is derived from an EMBL/GenBank/DDBJ whole genome shotgun (WGS) entry which is preliminary data.</text>
</comment>
<dbReference type="Pfam" id="PF05973">
    <property type="entry name" value="Gp49"/>
    <property type="match status" value="1"/>
</dbReference>
<accession>A0A5D0UL57</accession>
<evidence type="ECO:0000256" key="1">
    <source>
        <dbReference type="SAM" id="MobiDB-lite"/>
    </source>
</evidence>
<proteinExistence type="predicted"/>
<evidence type="ECO:0000313" key="2">
    <source>
        <dbReference type="EMBL" id="TYC18546.1"/>
    </source>
</evidence>
<name>A0A5D0UL57_9ACTN</name>
<organism evidence="2 3">
    <name type="scientific">Actinomadura syzygii</name>
    <dbReference type="NCBI Taxonomy" id="1427538"/>
    <lineage>
        <taxon>Bacteria</taxon>
        <taxon>Bacillati</taxon>
        <taxon>Actinomycetota</taxon>
        <taxon>Actinomycetes</taxon>
        <taxon>Streptosporangiales</taxon>
        <taxon>Thermomonosporaceae</taxon>
        <taxon>Actinomadura</taxon>
    </lineage>
</organism>
<dbReference type="OrthoDB" id="330810at2"/>